<dbReference type="EMBL" id="QBKR01000047">
    <property type="protein sequence ID" value="PTX48133.1"/>
    <property type="molecule type" value="Genomic_DNA"/>
</dbReference>
<keyword evidence="2" id="KW-0812">Transmembrane</keyword>
<sequence>MSADRERLEKDIEGIKEILQSQKEAAPHREGDEQMEQQNWDRLFGELAEIKNRIKTLEIHREHDSKRLDEINSSMSKRLDEINSRMATRDQVKALDRRVDEIAKSGATKDYVGKEVAGAKNSLIIWFVTTFIAVGGLVVAALRLI</sequence>
<dbReference type="RefSeq" id="WP_108026718.1">
    <property type="nucleotide sequence ID" value="NZ_QBKR01000047.1"/>
</dbReference>
<feature type="transmembrane region" description="Helical" evidence="2">
    <location>
        <begin position="123"/>
        <end position="142"/>
    </location>
</feature>
<gene>
    <name evidence="3" type="ORF">C8P63_1475</name>
</gene>
<name>A0A2T6AWE3_9BACL</name>
<keyword evidence="4" id="KW-1185">Reference proteome</keyword>
<comment type="caution">
    <text evidence="3">The sequence shown here is derived from an EMBL/GenBank/DDBJ whole genome shotgun (WGS) entry which is preliminary data.</text>
</comment>
<evidence type="ECO:0000313" key="4">
    <source>
        <dbReference type="Proteomes" id="UP000244240"/>
    </source>
</evidence>
<protein>
    <submittedName>
        <fullName evidence="3">Uncharacterized protein</fullName>
    </submittedName>
</protein>
<keyword evidence="2" id="KW-1133">Transmembrane helix</keyword>
<dbReference type="Proteomes" id="UP000244240">
    <property type="component" value="Unassembled WGS sequence"/>
</dbReference>
<feature type="compositionally biased region" description="Basic and acidic residues" evidence="1">
    <location>
        <begin position="1"/>
        <end position="16"/>
    </location>
</feature>
<feature type="region of interest" description="Disordered" evidence="1">
    <location>
        <begin position="1"/>
        <end position="38"/>
    </location>
</feature>
<evidence type="ECO:0000256" key="2">
    <source>
        <dbReference type="SAM" id="Phobius"/>
    </source>
</evidence>
<evidence type="ECO:0000256" key="1">
    <source>
        <dbReference type="SAM" id="MobiDB-lite"/>
    </source>
</evidence>
<keyword evidence="2" id="KW-0472">Membrane</keyword>
<evidence type="ECO:0000313" key="3">
    <source>
        <dbReference type="EMBL" id="PTX48133.1"/>
    </source>
</evidence>
<proteinExistence type="predicted"/>
<reference evidence="3 4" key="1">
    <citation type="submission" date="2018-04" db="EMBL/GenBank/DDBJ databases">
        <title>Genomic Encyclopedia of Archaeal and Bacterial Type Strains, Phase II (KMG-II): from individual species to whole genera.</title>
        <authorList>
            <person name="Goeker M."/>
        </authorList>
    </citation>
    <scope>NUCLEOTIDE SEQUENCE [LARGE SCALE GENOMIC DNA]</scope>
    <source>
        <strain evidence="3 4">DSM 45787</strain>
    </source>
</reference>
<dbReference type="AlphaFoldDB" id="A0A2T6AWE3"/>
<organism evidence="3 4">
    <name type="scientific">Melghirimyces profundicolus</name>
    <dbReference type="NCBI Taxonomy" id="1242148"/>
    <lineage>
        <taxon>Bacteria</taxon>
        <taxon>Bacillati</taxon>
        <taxon>Bacillota</taxon>
        <taxon>Bacilli</taxon>
        <taxon>Bacillales</taxon>
        <taxon>Thermoactinomycetaceae</taxon>
        <taxon>Melghirimyces</taxon>
    </lineage>
</organism>
<accession>A0A2T6AWE3</accession>